<feature type="domain" description="NIF system FeS cluster assembly NifU N-terminal" evidence="1">
    <location>
        <begin position="29"/>
        <end position="130"/>
    </location>
</feature>
<protein>
    <submittedName>
        <fullName evidence="2">Iron-sulfur cluster assembly scaffold protein</fullName>
    </submittedName>
</protein>
<evidence type="ECO:0000259" key="1">
    <source>
        <dbReference type="Pfam" id="PF01592"/>
    </source>
</evidence>
<dbReference type="NCBIfam" id="TIGR01994">
    <property type="entry name" value="SUF_scaf_2"/>
    <property type="match status" value="1"/>
</dbReference>
<dbReference type="SUPFAM" id="SSF82649">
    <property type="entry name" value="SufE/NifU"/>
    <property type="match status" value="1"/>
</dbReference>
<accession>A0ABQ3W3U9</accession>
<evidence type="ECO:0000313" key="2">
    <source>
        <dbReference type="EMBL" id="GHW01128.1"/>
    </source>
</evidence>
<comment type="caution">
    <text evidence="2">The sequence shown here is derived from an EMBL/GenBank/DDBJ whole genome shotgun (WGS) entry which is preliminary data.</text>
</comment>
<dbReference type="Proteomes" id="UP000616547">
    <property type="component" value="Unassembled WGS sequence"/>
</dbReference>
<reference evidence="3" key="1">
    <citation type="submission" date="2021-01" db="EMBL/GenBank/DDBJ databases">
        <title>Draft genome sequence of Nasalis larvatus strain YZ03.</title>
        <authorList>
            <person name="Suzuki-Hashido N."/>
            <person name="Tsuchida S."/>
            <person name="Hayakawa T."/>
        </authorList>
    </citation>
    <scope>NUCLEOTIDE SEQUENCE [LARGE SCALE GENOMIC DNA]</scope>
    <source>
        <strain evidence="3">YZ03</strain>
    </source>
</reference>
<name>A0ABQ3W3U9_9LACO</name>
<organism evidence="2 3">
    <name type="scientific">Lactobacillus nasalidis</name>
    <dbReference type="NCBI Taxonomy" id="2797258"/>
    <lineage>
        <taxon>Bacteria</taxon>
        <taxon>Bacillati</taxon>
        <taxon>Bacillota</taxon>
        <taxon>Bacilli</taxon>
        <taxon>Lactobacillales</taxon>
        <taxon>Lactobacillaceae</taxon>
        <taxon>Lactobacillus</taxon>
    </lineage>
</organism>
<dbReference type="InterPro" id="IPR002871">
    <property type="entry name" value="NIF_FeS_clus_asmbl_NifU_N"/>
</dbReference>
<proteinExistence type="predicted"/>
<sequence>MALDDLKQVYQAVLLDYAASTKYRQPLANPAKEVSLVNESCGDRLTLQVDLAGGKISRIACQAQGCAISQASATILASLAVQQPQAVLDRLQAAFWRMLEGQEISKEEEELLGDAVLLKGVARFPARVKCAGLAWQALAEALERKEQDDR</sequence>
<dbReference type="RefSeq" id="WP_201336049.1">
    <property type="nucleotide sequence ID" value="NZ_BOCI01000204.1"/>
</dbReference>
<dbReference type="EMBL" id="BOCI01000204">
    <property type="protein sequence ID" value="GHW01128.1"/>
    <property type="molecule type" value="Genomic_DNA"/>
</dbReference>
<gene>
    <name evidence="2" type="primary">iscU</name>
    <name evidence="2" type="ORF">lacNasYZ03_08150</name>
</gene>
<evidence type="ECO:0000313" key="3">
    <source>
        <dbReference type="Proteomes" id="UP000616547"/>
    </source>
</evidence>
<dbReference type="Gene3D" id="3.90.1010.10">
    <property type="match status" value="1"/>
</dbReference>
<dbReference type="Pfam" id="PF01592">
    <property type="entry name" value="NifU_N"/>
    <property type="match status" value="1"/>
</dbReference>
<keyword evidence="3" id="KW-1185">Reference proteome</keyword>
<dbReference type="CDD" id="cd06664">
    <property type="entry name" value="IscU_like"/>
    <property type="match status" value="1"/>
</dbReference>